<dbReference type="Proteomes" id="UP000095563">
    <property type="component" value="Unassembled WGS sequence"/>
</dbReference>
<accession>A0A174QJE9</accession>
<proteinExistence type="predicted"/>
<dbReference type="AlphaFoldDB" id="A0A174QJE9"/>
<organism evidence="1 2">
    <name type="scientific">Clostridium baratii</name>
    <dbReference type="NCBI Taxonomy" id="1561"/>
    <lineage>
        <taxon>Bacteria</taxon>
        <taxon>Bacillati</taxon>
        <taxon>Bacillota</taxon>
        <taxon>Clostridia</taxon>
        <taxon>Eubacteriales</taxon>
        <taxon>Clostridiaceae</taxon>
        <taxon>Clostridium</taxon>
    </lineage>
</organism>
<gene>
    <name evidence="1" type="ORF">ERS852568_00592</name>
</gene>
<evidence type="ECO:0000313" key="1">
    <source>
        <dbReference type="EMBL" id="CUP73343.1"/>
    </source>
</evidence>
<evidence type="ECO:0000313" key="2">
    <source>
        <dbReference type="Proteomes" id="UP000095563"/>
    </source>
</evidence>
<protein>
    <submittedName>
        <fullName evidence="1">Uncharacterized protein</fullName>
    </submittedName>
</protein>
<reference evidence="1 2" key="1">
    <citation type="submission" date="2015-09" db="EMBL/GenBank/DDBJ databases">
        <authorList>
            <consortium name="Pathogen Informatics"/>
        </authorList>
    </citation>
    <scope>NUCLEOTIDE SEQUENCE [LARGE SCALE GENOMIC DNA]</scope>
    <source>
        <strain evidence="1 2">2789STDY5834956</strain>
    </source>
</reference>
<dbReference type="EMBL" id="CZBO01000001">
    <property type="protein sequence ID" value="CUP73343.1"/>
    <property type="molecule type" value="Genomic_DNA"/>
</dbReference>
<name>A0A174QJE9_9CLOT</name>
<sequence>MDEIINILINEIEKRYFRGLSFSEAYRSVIKDIKKDGVSHLIY</sequence>
<dbReference type="RefSeq" id="WP_278321266.1">
    <property type="nucleotide sequence ID" value="NZ_CZBO01000001.1"/>
</dbReference>